<gene>
    <name evidence="3" type="ORF">LXN57_27225</name>
</gene>
<dbReference type="Proteomes" id="UP001523216">
    <property type="component" value="Unassembled WGS sequence"/>
</dbReference>
<evidence type="ECO:0000313" key="3">
    <source>
        <dbReference type="EMBL" id="MCM4081272.1"/>
    </source>
</evidence>
<dbReference type="EMBL" id="JAMQOL010000038">
    <property type="protein sequence ID" value="MCM4081272.1"/>
    <property type="molecule type" value="Genomic_DNA"/>
</dbReference>
<comment type="caution">
    <text evidence="3">The sequence shown here is derived from an EMBL/GenBank/DDBJ whole genome shotgun (WGS) entry which is preliminary data.</text>
</comment>
<proteinExistence type="predicted"/>
<organism evidence="3 4">
    <name type="scientific">Paractinoplanes hotanensis</name>
    <dbReference type="NCBI Taxonomy" id="2906497"/>
    <lineage>
        <taxon>Bacteria</taxon>
        <taxon>Bacillati</taxon>
        <taxon>Actinomycetota</taxon>
        <taxon>Actinomycetes</taxon>
        <taxon>Micromonosporales</taxon>
        <taxon>Micromonosporaceae</taxon>
        <taxon>Paractinoplanes</taxon>
    </lineage>
</organism>
<dbReference type="PANTHER" id="PTHR35585:SF1">
    <property type="entry name" value="HHE DOMAIN PROTEIN (AFU_ORTHOLOGUE AFUA_4G00730)"/>
    <property type="match status" value="1"/>
</dbReference>
<name>A0ABT0Y717_9ACTN</name>
<evidence type="ECO:0000256" key="1">
    <source>
        <dbReference type="SAM" id="MobiDB-lite"/>
    </source>
</evidence>
<reference evidence="3 4" key="1">
    <citation type="submission" date="2022-06" db="EMBL/GenBank/DDBJ databases">
        <title>Actinoplanes abujensis sp. nov., isolated from Nigerian arid soil.</title>
        <authorList>
            <person name="Ding P."/>
        </authorList>
    </citation>
    <scope>NUCLEOTIDE SEQUENCE [LARGE SCALE GENOMIC DNA]</scope>
    <source>
        <strain evidence="4">TRM88002</strain>
    </source>
</reference>
<feature type="compositionally biased region" description="Low complexity" evidence="1">
    <location>
        <begin position="151"/>
        <end position="162"/>
    </location>
</feature>
<feature type="domain" description="Hemerythrin-like" evidence="2">
    <location>
        <begin position="6"/>
        <end position="121"/>
    </location>
</feature>
<feature type="region of interest" description="Disordered" evidence="1">
    <location>
        <begin position="139"/>
        <end position="162"/>
    </location>
</feature>
<sequence length="162" mass="18092">MIQDIVDFSSMQHDRIRRLCDEVDTAGRSGKQRLFNQLAELVSRHEFSDRKVIYPSVVDHTTGGAADAVACMVEAGNILRELSGLQRVAADDVTFDARFANLHRVLLNHMAHEERAEFPLLRLYVPAQRLHAMANEAHDVQTMRRRGSGRSGTSPAASRGAR</sequence>
<protein>
    <submittedName>
        <fullName evidence="3">Hemerythrin domain-containing protein</fullName>
    </submittedName>
</protein>
<keyword evidence="4" id="KW-1185">Reference proteome</keyword>
<dbReference type="Pfam" id="PF01814">
    <property type="entry name" value="Hemerythrin"/>
    <property type="match status" value="1"/>
</dbReference>
<accession>A0ABT0Y717</accession>
<evidence type="ECO:0000259" key="2">
    <source>
        <dbReference type="Pfam" id="PF01814"/>
    </source>
</evidence>
<dbReference type="RefSeq" id="WP_251801066.1">
    <property type="nucleotide sequence ID" value="NZ_JAMQOL010000038.1"/>
</dbReference>
<evidence type="ECO:0000313" key="4">
    <source>
        <dbReference type="Proteomes" id="UP001523216"/>
    </source>
</evidence>
<dbReference type="PANTHER" id="PTHR35585">
    <property type="entry name" value="HHE DOMAIN PROTEIN (AFU_ORTHOLOGUE AFUA_4G00730)"/>
    <property type="match status" value="1"/>
</dbReference>
<dbReference type="Gene3D" id="1.20.120.520">
    <property type="entry name" value="nmb1532 protein domain like"/>
    <property type="match status" value="1"/>
</dbReference>
<dbReference type="InterPro" id="IPR012312">
    <property type="entry name" value="Hemerythrin-like"/>
</dbReference>